<evidence type="ECO:0000313" key="1">
    <source>
        <dbReference type="EMBL" id="CVK15942.1"/>
    </source>
</evidence>
<dbReference type="Proteomes" id="UP000182761">
    <property type="component" value="Unassembled WGS sequence"/>
</dbReference>
<keyword evidence="2" id="KW-1185">Reference proteome</keyword>
<organism evidence="1 2">
    <name type="scientific">Apibacter mensalis</name>
    <dbReference type="NCBI Taxonomy" id="1586267"/>
    <lineage>
        <taxon>Bacteria</taxon>
        <taxon>Pseudomonadati</taxon>
        <taxon>Bacteroidota</taxon>
        <taxon>Flavobacteriia</taxon>
        <taxon>Flavobacteriales</taxon>
        <taxon>Weeksellaceae</taxon>
        <taxon>Apibacter</taxon>
    </lineage>
</organism>
<protein>
    <submittedName>
        <fullName evidence="1">Uncharacterized protein</fullName>
    </submittedName>
</protein>
<proteinExistence type="predicted"/>
<reference evidence="1 2" key="1">
    <citation type="submission" date="2016-01" db="EMBL/GenBank/DDBJ databases">
        <authorList>
            <person name="McClelland M."/>
            <person name="Jain A."/>
            <person name="Saraogi P."/>
            <person name="Mendelson R."/>
            <person name="Westerman R."/>
            <person name="SanMiguel P."/>
            <person name="Csonka L."/>
        </authorList>
    </citation>
    <scope>NUCLEOTIDE SEQUENCE [LARGE SCALE GENOMIC DNA]</scope>
    <source>
        <strain evidence="1 2">R-53146</strain>
    </source>
</reference>
<dbReference type="RefSeq" id="WP_055425160.1">
    <property type="nucleotide sequence ID" value="NZ_FCOR01000004.1"/>
</dbReference>
<name>A0A0X3ANL2_9FLAO</name>
<dbReference type="AlphaFoldDB" id="A0A0X3ANL2"/>
<dbReference type="EMBL" id="FCOR01000004">
    <property type="protein sequence ID" value="CVK15942.1"/>
    <property type="molecule type" value="Genomic_DNA"/>
</dbReference>
<sequence>MGYKEVIKKIVYMAFNKAKKESLLVLKTPLSKHISYKIEKEYKTCISEKTFIRYYDKYIGGIDNATGEPNRYILDLLCKYIGYEDFVDFYNKEENEKIKKQVI</sequence>
<accession>A0A0X3ANL2</accession>
<dbReference type="OrthoDB" id="1340494at2"/>
<gene>
    <name evidence="1" type="ORF">Ga0061079_10460</name>
</gene>
<evidence type="ECO:0000313" key="2">
    <source>
        <dbReference type="Proteomes" id="UP000182761"/>
    </source>
</evidence>